<dbReference type="GO" id="GO:0009288">
    <property type="term" value="C:bacterial-type flagellum"/>
    <property type="evidence" value="ECO:0007669"/>
    <property type="project" value="InterPro"/>
</dbReference>
<dbReference type="Gene3D" id="1.10.287.500">
    <property type="entry name" value="Helix hairpin bin"/>
    <property type="match status" value="1"/>
</dbReference>
<evidence type="ECO:0000313" key="1">
    <source>
        <dbReference type="EMBL" id="VAW34584.1"/>
    </source>
</evidence>
<dbReference type="SUPFAM" id="SSF75708">
    <property type="entry name" value="Chemotaxis phosphatase CheZ"/>
    <property type="match status" value="1"/>
</dbReference>
<dbReference type="AlphaFoldDB" id="A0A3B0VT42"/>
<dbReference type="GO" id="GO:0003824">
    <property type="term" value="F:catalytic activity"/>
    <property type="evidence" value="ECO:0007669"/>
    <property type="project" value="InterPro"/>
</dbReference>
<dbReference type="EMBL" id="UOEZ01000004">
    <property type="protein sequence ID" value="VAW34584.1"/>
    <property type="molecule type" value="Genomic_DNA"/>
</dbReference>
<evidence type="ECO:0008006" key="2">
    <source>
        <dbReference type="Google" id="ProtNLM"/>
    </source>
</evidence>
<dbReference type="GO" id="GO:0050920">
    <property type="term" value="P:regulation of chemotaxis"/>
    <property type="evidence" value="ECO:0007669"/>
    <property type="project" value="InterPro"/>
</dbReference>
<organism evidence="1">
    <name type="scientific">hydrothermal vent metagenome</name>
    <dbReference type="NCBI Taxonomy" id="652676"/>
    <lineage>
        <taxon>unclassified sequences</taxon>
        <taxon>metagenomes</taxon>
        <taxon>ecological metagenomes</taxon>
    </lineage>
</organism>
<gene>
    <name evidence="1" type="ORF">MNBD_DELTA02-800</name>
</gene>
<dbReference type="InterPro" id="IPR007439">
    <property type="entry name" value="Chemotax_Pase_CheZ"/>
</dbReference>
<name>A0A3B0VT42_9ZZZZ</name>
<proteinExistence type="predicted"/>
<dbReference type="Pfam" id="PF04344">
    <property type="entry name" value="CheZ"/>
    <property type="match status" value="1"/>
</dbReference>
<sequence>MSEERWDSVMQDLKGELSELANFVEKTKTGIDGVESAVKAGNEALPQATDQLKAVTVDLEKAANNIMSILEHVMNEQDRAVSMLGVLKSWAQDLEEKKGNEGLGIINVLETSFVTMRSDMTEILTHMSFQDLSGQKIKKVMTGFSEVQNKILELAVTFGLQANHEEVKEKGDLLDELKDVSVSMDLKQDIVDKIFNEMNNKAAT</sequence>
<reference evidence="1" key="1">
    <citation type="submission" date="2018-06" db="EMBL/GenBank/DDBJ databases">
        <authorList>
            <person name="Zhirakovskaya E."/>
        </authorList>
    </citation>
    <scope>NUCLEOTIDE SEQUENCE</scope>
</reference>
<accession>A0A3B0VT42</accession>
<protein>
    <recommendedName>
        <fullName evidence="2">Chemotaxis protein CheZ</fullName>
    </recommendedName>
</protein>